<dbReference type="Proteomes" id="UP000631114">
    <property type="component" value="Unassembled WGS sequence"/>
</dbReference>
<feature type="region of interest" description="Disordered" evidence="1">
    <location>
        <begin position="54"/>
        <end position="80"/>
    </location>
</feature>
<gene>
    <name evidence="3" type="ORF">IFM89_006196</name>
</gene>
<dbReference type="AlphaFoldDB" id="A0A835LID2"/>
<evidence type="ECO:0000313" key="3">
    <source>
        <dbReference type="EMBL" id="KAF9595915.1"/>
    </source>
</evidence>
<keyword evidence="2" id="KW-0732">Signal</keyword>
<protein>
    <submittedName>
        <fullName evidence="3">Uncharacterized protein</fullName>
    </submittedName>
</protein>
<feature type="signal peptide" evidence="2">
    <location>
        <begin position="1"/>
        <end position="20"/>
    </location>
</feature>
<sequence>MGFSTGTLAAIFITFLLLNGFHHQISVLADTNHYRNSGRIKKLFAYPGTNKASRKGFMPPAPSANRNKMFDTPPPPAPIS</sequence>
<feature type="chain" id="PRO_5032652385" evidence="2">
    <location>
        <begin position="21"/>
        <end position="80"/>
    </location>
</feature>
<proteinExistence type="predicted"/>
<name>A0A835LID2_9MAGN</name>
<accession>A0A835LID2</accession>
<organism evidence="3 4">
    <name type="scientific">Coptis chinensis</name>
    <dbReference type="NCBI Taxonomy" id="261450"/>
    <lineage>
        <taxon>Eukaryota</taxon>
        <taxon>Viridiplantae</taxon>
        <taxon>Streptophyta</taxon>
        <taxon>Embryophyta</taxon>
        <taxon>Tracheophyta</taxon>
        <taxon>Spermatophyta</taxon>
        <taxon>Magnoliopsida</taxon>
        <taxon>Ranunculales</taxon>
        <taxon>Ranunculaceae</taxon>
        <taxon>Coptidoideae</taxon>
        <taxon>Coptis</taxon>
    </lineage>
</organism>
<comment type="caution">
    <text evidence="3">The sequence shown here is derived from an EMBL/GenBank/DDBJ whole genome shotgun (WGS) entry which is preliminary data.</text>
</comment>
<evidence type="ECO:0000256" key="2">
    <source>
        <dbReference type="SAM" id="SignalP"/>
    </source>
</evidence>
<reference evidence="3 4" key="1">
    <citation type="submission" date="2020-10" db="EMBL/GenBank/DDBJ databases">
        <title>The Coptis chinensis genome and diversification of protoberbering-type alkaloids.</title>
        <authorList>
            <person name="Wang B."/>
            <person name="Shu S."/>
            <person name="Song C."/>
            <person name="Liu Y."/>
        </authorList>
    </citation>
    <scope>NUCLEOTIDE SEQUENCE [LARGE SCALE GENOMIC DNA]</scope>
    <source>
        <strain evidence="3">HL-2020</strain>
        <tissue evidence="3">Leaf</tissue>
    </source>
</reference>
<evidence type="ECO:0000256" key="1">
    <source>
        <dbReference type="SAM" id="MobiDB-lite"/>
    </source>
</evidence>
<keyword evidence="4" id="KW-1185">Reference proteome</keyword>
<dbReference type="EMBL" id="JADFTS010000007">
    <property type="protein sequence ID" value="KAF9595915.1"/>
    <property type="molecule type" value="Genomic_DNA"/>
</dbReference>
<evidence type="ECO:0000313" key="4">
    <source>
        <dbReference type="Proteomes" id="UP000631114"/>
    </source>
</evidence>